<dbReference type="RefSeq" id="WP_184018723.1">
    <property type="nucleotide sequence ID" value="NZ_JACIJC010000004.1"/>
</dbReference>
<dbReference type="CDD" id="cd08880">
    <property type="entry name" value="RHO_alpha_C_ahdA1c-like"/>
    <property type="match status" value="1"/>
</dbReference>
<sequence>MGDISTDLEKRFSVAEFPKGDGSRVPYKVFSSQDVYDREQERIYRGPTWNFLGLEDEVKSPGDFKSTFIGDTPVVLTRTEDGELAAWVNRCAHRGAMVCRLARGNAKSHDCVYHQWSYDTRGNLLGVPFRRGQKGAEGMPKDFKPANHGLRQLRVQNYRGLVFATFSDSVVDFLDYVGPDMAGFIDRIFHKPVEYLGCTRQFSNSNWKLYLENVKDPYHASLLHLFHTTFNIFRVGMKAHCQTDNIDGLHSIILAIKEQENTGDAYKEQNIRSYDEGFSLEDDSILALVPEFDVLATNHIQPIFPQLVIQQIHNTLVARQLLPKGPNNFELIFHFFGYADDTVELRALRVKQANLVGPAGYISMEDTEATELVQQGTVRDGNAHSVIEMARDAPEQKNTLITENLIRSFWKGYQKLMDLPTTKTDGEHGA</sequence>
<keyword evidence="3" id="KW-0479">Metal-binding</keyword>
<keyword evidence="6" id="KW-0408">Iron</keyword>
<keyword evidence="8" id="KW-0520">NAD</keyword>
<dbReference type="Proteomes" id="UP000549617">
    <property type="component" value="Unassembled WGS sequence"/>
</dbReference>
<comment type="similarity">
    <text evidence="1">Belongs to the bacterial ring-hydroxylating dioxygenase alpha subunit family.</text>
</comment>
<evidence type="ECO:0000259" key="9">
    <source>
        <dbReference type="PROSITE" id="PS51296"/>
    </source>
</evidence>
<dbReference type="InterPro" id="IPR015879">
    <property type="entry name" value="Ring_hydroxy_dOase_asu_C_dom"/>
</dbReference>
<dbReference type="NCBIfam" id="NF041684">
    <property type="entry name" value="ant_diox_AndAc"/>
    <property type="match status" value="1"/>
</dbReference>
<evidence type="ECO:0000256" key="3">
    <source>
        <dbReference type="ARBA" id="ARBA00022723"/>
    </source>
</evidence>
<keyword evidence="5 10" id="KW-0560">Oxidoreductase</keyword>
<evidence type="ECO:0000313" key="11">
    <source>
        <dbReference type="Proteomes" id="UP000549617"/>
    </source>
</evidence>
<keyword evidence="7" id="KW-0411">Iron-sulfur</keyword>
<dbReference type="InterPro" id="IPR017638">
    <property type="entry name" value="Anthranilate_1-2-diOase_lsu"/>
</dbReference>
<dbReference type="InterPro" id="IPR001663">
    <property type="entry name" value="Rng_hydr_dOase-A"/>
</dbReference>
<evidence type="ECO:0000256" key="7">
    <source>
        <dbReference type="ARBA" id="ARBA00023014"/>
    </source>
</evidence>
<dbReference type="InterPro" id="IPR036922">
    <property type="entry name" value="Rieske_2Fe-2S_sf"/>
</dbReference>
<name>A0A7W9AIZ5_9SPHN</name>
<dbReference type="GO" id="GO:0005506">
    <property type="term" value="F:iron ion binding"/>
    <property type="evidence" value="ECO:0007669"/>
    <property type="project" value="InterPro"/>
</dbReference>
<dbReference type="InterPro" id="IPR015881">
    <property type="entry name" value="ARHD_Rieske_2Fe_2S"/>
</dbReference>
<keyword evidence="11" id="KW-1185">Reference proteome</keyword>
<accession>A0A7W9AIZ5</accession>
<dbReference type="Gene3D" id="2.102.10.10">
    <property type="entry name" value="Rieske [2Fe-2S] iron-sulphur domain"/>
    <property type="match status" value="1"/>
</dbReference>
<evidence type="ECO:0000313" key="10">
    <source>
        <dbReference type="EMBL" id="MBB5686351.1"/>
    </source>
</evidence>
<reference evidence="10 11" key="1">
    <citation type="submission" date="2020-08" db="EMBL/GenBank/DDBJ databases">
        <title>Genomic Encyclopedia of Type Strains, Phase IV (KMG-IV): sequencing the most valuable type-strain genomes for metagenomic binning, comparative biology and taxonomic classification.</title>
        <authorList>
            <person name="Goeker M."/>
        </authorList>
    </citation>
    <scope>NUCLEOTIDE SEQUENCE [LARGE SCALE GENOMIC DNA]</scope>
    <source>
        <strain evidence="10 11">DSM 25079</strain>
    </source>
</reference>
<dbReference type="PANTHER" id="PTHR43756:SF1">
    <property type="entry name" value="3-PHENYLPROPIONATE_CINNAMIC ACID DIOXYGENASE SUBUNIT ALPHA"/>
    <property type="match status" value="1"/>
</dbReference>
<dbReference type="PROSITE" id="PS00570">
    <property type="entry name" value="RING_HYDROXYL_ALPHA"/>
    <property type="match status" value="1"/>
</dbReference>
<dbReference type="EC" id="1.14.12.1" evidence="10"/>
<dbReference type="InterPro" id="IPR017941">
    <property type="entry name" value="Rieske_2Fe-2S"/>
</dbReference>
<dbReference type="PROSITE" id="PS51296">
    <property type="entry name" value="RIESKE"/>
    <property type="match status" value="1"/>
</dbReference>
<dbReference type="PRINTS" id="PR00090">
    <property type="entry name" value="RNGDIOXGNASE"/>
</dbReference>
<dbReference type="GO" id="GO:0051537">
    <property type="term" value="F:2 iron, 2 sulfur cluster binding"/>
    <property type="evidence" value="ECO:0007669"/>
    <property type="project" value="UniProtKB-KW"/>
</dbReference>
<dbReference type="Pfam" id="PF00355">
    <property type="entry name" value="Rieske"/>
    <property type="match status" value="1"/>
</dbReference>
<organism evidence="10 11">
    <name type="scientific">Sphingobium boeckii</name>
    <dbReference type="NCBI Taxonomy" id="1082345"/>
    <lineage>
        <taxon>Bacteria</taxon>
        <taxon>Pseudomonadati</taxon>
        <taxon>Pseudomonadota</taxon>
        <taxon>Alphaproteobacteria</taxon>
        <taxon>Sphingomonadales</taxon>
        <taxon>Sphingomonadaceae</taxon>
        <taxon>Sphingobium</taxon>
    </lineage>
</organism>
<evidence type="ECO:0000256" key="6">
    <source>
        <dbReference type="ARBA" id="ARBA00023004"/>
    </source>
</evidence>
<dbReference type="EMBL" id="JACIJC010000004">
    <property type="protein sequence ID" value="MBB5686351.1"/>
    <property type="molecule type" value="Genomic_DNA"/>
</dbReference>
<evidence type="ECO:0000256" key="8">
    <source>
        <dbReference type="ARBA" id="ARBA00023027"/>
    </source>
</evidence>
<evidence type="ECO:0000256" key="4">
    <source>
        <dbReference type="ARBA" id="ARBA00022964"/>
    </source>
</evidence>
<keyword evidence="4 10" id="KW-0223">Dioxygenase</keyword>
<evidence type="ECO:0000256" key="1">
    <source>
        <dbReference type="ARBA" id="ARBA00008751"/>
    </source>
</evidence>
<feature type="domain" description="Rieske" evidence="9">
    <location>
        <begin position="49"/>
        <end position="164"/>
    </location>
</feature>
<dbReference type="SUPFAM" id="SSF55961">
    <property type="entry name" value="Bet v1-like"/>
    <property type="match status" value="1"/>
</dbReference>
<dbReference type="GO" id="GO:0018618">
    <property type="term" value="F:anthranilate 1,2-dioxygenase (deaminating, decarboxylating) activity"/>
    <property type="evidence" value="ECO:0007669"/>
    <property type="project" value="UniProtKB-EC"/>
</dbReference>
<dbReference type="InterPro" id="IPR043264">
    <property type="entry name" value="AhdA1c-like_alpha_C"/>
</dbReference>
<proteinExistence type="inferred from homology"/>
<keyword evidence="2" id="KW-0001">2Fe-2S</keyword>
<gene>
    <name evidence="10" type="ORF">FHS49_002375</name>
</gene>
<comment type="caution">
    <text evidence="10">The sequence shown here is derived from an EMBL/GenBank/DDBJ whole genome shotgun (WGS) entry which is preliminary data.</text>
</comment>
<dbReference type="Pfam" id="PF00848">
    <property type="entry name" value="Ring_hydroxyl_A"/>
    <property type="match status" value="1"/>
</dbReference>
<protein>
    <submittedName>
        <fullName evidence="10">Anthranilate 1,2-dioxygenase large subunit</fullName>
        <ecNumber evidence="10">1.14.12.1</ecNumber>
    </submittedName>
</protein>
<dbReference type="SUPFAM" id="SSF50022">
    <property type="entry name" value="ISP domain"/>
    <property type="match status" value="1"/>
</dbReference>
<evidence type="ECO:0000256" key="5">
    <source>
        <dbReference type="ARBA" id="ARBA00023002"/>
    </source>
</evidence>
<dbReference type="Gene3D" id="3.90.380.10">
    <property type="entry name" value="Naphthalene 1,2-dioxygenase Alpha Subunit, Chain A, domain 1"/>
    <property type="match status" value="1"/>
</dbReference>
<dbReference type="AlphaFoldDB" id="A0A7W9AIZ5"/>
<dbReference type="PANTHER" id="PTHR43756">
    <property type="entry name" value="CHOLINE MONOOXYGENASE, CHLOROPLASTIC"/>
    <property type="match status" value="1"/>
</dbReference>
<evidence type="ECO:0000256" key="2">
    <source>
        <dbReference type="ARBA" id="ARBA00022714"/>
    </source>
</evidence>